<dbReference type="Gene3D" id="1.20.58.340">
    <property type="entry name" value="Magnesium transport protein CorA, transmembrane region"/>
    <property type="match status" value="1"/>
</dbReference>
<feature type="transmembrane region" description="Helical" evidence="5">
    <location>
        <begin position="129"/>
        <end position="152"/>
    </location>
</feature>
<accession>A0ABR1YEB2</accession>
<evidence type="ECO:0000256" key="4">
    <source>
        <dbReference type="ARBA" id="ARBA00023136"/>
    </source>
</evidence>
<organism evidence="6 7">
    <name type="scientific">Phyllosticta capitalensis</name>
    <dbReference type="NCBI Taxonomy" id="121624"/>
    <lineage>
        <taxon>Eukaryota</taxon>
        <taxon>Fungi</taxon>
        <taxon>Dikarya</taxon>
        <taxon>Ascomycota</taxon>
        <taxon>Pezizomycotina</taxon>
        <taxon>Dothideomycetes</taxon>
        <taxon>Dothideomycetes incertae sedis</taxon>
        <taxon>Botryosphaeriales</taxon>
        <taxon>Phyllostictaceae</taxon>
        <taxon>Phyllosticta</taxon>
    </lineage>
</organism>
<dbReference type="InterPro" id="IPR045863">
    <property type="entry name" value="CorA_TM1_TM2"/>
</dbReference>
<keyword evidence="7" id="KW-1185">Reference proteome</keyword>
<keyword evidence="4 5" id="KW-0472">Membrane</keyword>
<evidence type="ECO:0000256" key="5">
    <source>
        <dbReference type="SAM" id="Phobius"/>
    </source>
</evidence>
<reference evidence="6 7" key="1">
    <citation type="submission" date="2024-04" db="EMBL/GenBank/DDBJ databases">
        <title>Phyllosticta paracitricarpa is synonymous to the EU quarantine fungus P. citricarpa based on phylogenomic analyses.</title>
        <authorList>
            <consortium name="Lawrence Berkeley National Laboratory"/>
            <person name="Van Ingen-Buijs V.A."/>
            <person name="Van Westerhoven A.C."/>
            <person name="Haridas S."/>
            <person name="Skiadas P."/>
            <person name="Martin F."/>
            <person name="Groenewald J.Z."/>
            <person name="Crous P.W."/>
            <person name="Seidl M.F."/>
        </authorList>
    </citation>
    <scope>NUCLEOTIDE SEQUENCE [LARGE SCALE GENOMIC DNA]</scope>
    <source>
        <strain evidence="6 7">CBS 123374</strain>
    </source>
</reference>
<dbReference type="EMBL" id="JBBWRZ010000011">
    <property type="protein sequence ID" value="KAK8226087.1"/>
    <property type="molecule type" value="Genomic_DNA"/>
</dbReference>
<evidence type="ECO:0000256" key="3">
    <source>
        <dbReference type="ARBA" id="ARBA00022989"/>
    </source>
</evidence>
<evidence type="ECO:0000313" key="6">
    <source>
        <dbReference type="EMBL" id="KAK8226087.1"/>
    </source>
</evidence>
<gene>
    <name evidence="6" type="ORF">HDK90DRAFT_75559</name>
</gene>
<keyword evidence="2 5" id="KW-0812">Transmembrane</keyword>
<dbReference type="SUPFAM" id="SSF144083">
    <property type="entry name" value="Magnesium transport protein CorA, transmembrane region"/>
    <property type="match status" value="1"/>
</dbReference>
<proteinExistence type="predicted"/>
<comment type="caution">
    <text evidence="6">The sequence shown here is derived from an EMBL/GenBank/DDBJ whole genome shotgun (WGS) entry which is preliminary data.</text>
</comment>
<dbReference type="Pfam" id="PF01544">
    <property type="entry name" value="CorA"/>
    <property type="match status" value="1"/>
</dbReference>
<evidence type="ECO:0000313" key="7">
    <source>
        <dbReference type="Proteomes" id="UP001492380"/>
    </source>
</evidence>
<comment type="subcellular location">
    <subcellularLocation>
        <location evidence="1">Membrane</location>
        <topology evidence="1">Multi-pass membrane protein</topology>
    </subcellularLocation>
</comment>
<dbReference type="InterPro" id="IPR002523">
    <property type="entry name" value="MgTranspt_CorA/ZnTranspt_ZntB"/>
</dbReference>
<dbReference type="Proteomes" id="UP001492380">
    <property type="component" value="Unassembled WGS sequence"/>
</dbReference>
<keyword evidence="3 5" id="KW-1133">Transmembrane helix</keyword>
<name>A0ABR1YEB2_9PEZI</name>
<sequence>MIQAYVTDLAVYVFRPFTRIPKTEKFNKINRRKNPTGSKLQHLLHLENCVQLARSTCNTNIRTAIRLEAYLSRVFVGTVADKHQHRLESIKDFSKDLKYFRTKLNTLASDTRTIRETTKDQLELKQHRWTTVLAIFAGLYIPMSFVSSFFGMNINQLDAETSSWTNQTYIDPNNQNRTLGVNITRTATRGGNQAFDLRTYWAVSVPLTFGSLKPVQSSIHRCLYKWSA</sequence>
<protein>
    <submittedName>
        <fullName evidence="6">Uncharacterized protein</fullName>
    </submittedName>
</protein>
<evidence type="ECO:0000256" key="1">
    <source>
        <dbReference type="ARBA" id="ARBA00004141"/>
    </source>
</evidence>
<evidence type="ECO:0000256" key="2">
    <source>
        <dbReference type="ARBA" id="ARBA00022692"/>
    </source>
</evidence>